<gene>
    <name evidence="2" type="ORF">GFER_06230</name>
</gene>
<feature type="transmembrane region" description="Helical" evidence="1">
    <location>
        <begin position="17"/>
        <end position="41"/>
    </location>
</feature>
<keyword evidence="1" id="KW-0472">Membrane</keyword>
<comment type="caution">
    <text evidence="2">The sequence shown here is derived from an EMBL/GenBank/DDBJ whole genome shotgun (WGS) entry which is preliminary data.</text>
</comment>
<dbReference type="EMBL" id="JWJD01000002">
    <property type="protein sequence ID" value="KIH76734.1"/>
    <property type="molecule type" value="Genomic_DNA"/>
</dbReference>
<dbReference type="AlphaFoldDB" id="A0A0C2DTG3"/>
<dbReference type="Proteomes" id="UP000035068">
    <property type="component" value="Unassembled WGS sequence"/>
</dbReference>
<keyword evidence="1" id="KW-0812">Transmembrane</keyword>
<proteinExistence type="predicted"/>
<keyword evidence="3" id="KW-1185">Reference proteome</keyword>
<keyword evidence="1" id="KW-1133">Transmembrane helix</keyword>
<evidence type="ECO:0000256" key="1">
    <source>
        <dbReference type="SAM" id="Phobius"/>
    </source>
</evidence>
<protein>
    <submittedName>
        <fullName evidence="2">Uncharacterized protein</fullName>
    </submittedName>
</protein>
<sequence>MRRYNVFPVAAAPSERIWLLVAGIFAFALDLQGAAMALLVLPDLLAFHLVLRKAARCCLAGL</sequence>
<accession>A0A0C2DTG3</accession>
<reference evidence="2 3" key="1">
    <citation type="submission" date="2014-12" db="EMBL/GenBank/DDBJ databases">
        <title>Genomes of Geoalkalibacter ferrihydriticus and Geoalkalibacter subterraneus, two haloalkaliphilic metal-reducing members of the Geobacteraceae.</title>
        <authorList>
            <person name="Badalamenti J.P."/>
            <person name="Torres C.I."/>
            <person name="Krajmalnik-Brown R."/>
            <person name="Bond D.R."/>
        </authorList>
    </citation>
    <scope>NUCLEOTIDE SEQUENCE [LARGE SCALE GENOMIC DNA]</scope>
    <source>
        <strain evidence="2 3">DSM 17813</strain>
    </source>
</reference>
<evidence type="ECO:0000313" key="2">
    <source>
        <dbReference type="EMBL" id="KIH76734.1"/>
    </source>
</evidence>
<evidence type="ECO:0000313" key="3">
    <source>
        <dbReference type="Proteomes" id="UP000035068"/>
    </source>
</evidence>
<organism evidence="2 3">
    <name type="scientific">Geoalkalibacter ferrihydriticus DSM 17813</name>
    <dbReference type="NCBI Taxonomy" id="1121915"/>
    <lineage>
        <taxon>Bacteria</taxon>
        <taxon>Pseudomonadati</taxon>
        <taxon>Thermodesulfobacteriota</taxon>
        <taxon>Desulfuromonadia</taxon>
        <taxon>Desulfuromonadales</taxon>
        <taxon>Geoalkalibacteraceae</taxon>
        <taxon>Geoalkalibacter</taxon>
    </lineage>
</organism>
<name>A0A0C2DTG3_9BACT</name>